<name>A0A6J4VYP2_9DEIN</name>
<sequence>TQLPFGWFSTPLVLGSRSKPPIQRVQISLENENPVKQVDKADEISGATAEEGDRVALISDQGFDFVNIPKVVLVPKPKVMLVPRAIQRFTGLWIALIGQLTVTVDGVETAPPQFVAD</sequence>
<organism evidence="1">
    <name type="scientific">uncultured Truepera sp</name>
    <dbReference type="NCBI Taxonomy" id="543023"/>
    <lineage>
        <taxon>Bacteria</taxon>
        <taxon>Thermotogati</taxon>
        <taxon>Deinococcota</taxon>
        <taxon>Deinococci</taxon>
        <taxon>Trueperales</taxon>
        <taxon>Trueperaceae</taxon>
        <taxon>Truepera</taxon>
        <taxon>environmental samples</taxon>
    </lineage>
</organism>
<dbReference type="EMBL" id="CADCWP010000359">
    <property type="protein sequence ID" value="CAA9588359.1"/>
    <property type="molecule type" value="Genomic_DNA"/>
</dbReference>
<protein>
    <submittedName>
        <fullName evidence="1">Uncharacterized protein</fullName>
    </submittedName>
</protein>
<gene>
    <name evidence="1" type="ORF">AVDCRST_MAG86-4088</name>
</gene>
<dbReference type="AlphaFoldDB" id="A0A6J4VYP2"/>
<accession>A0A6J4VYP2</accession>
<feature type="non-terminal residue" evidence="1">
    <location>
        <position position="1"/>
    </location>
</feature>
<evidence type="ECO:0000313" key="1">
    <source>
        <dbReference type="EMBL" id="CAA9588359.1"/>
    </source>
</evidence>
<proteinExistence type="predicted"/>
<reference evidence="1" key="1">
    <citation type="submission" date="2020-02" db="EMBL/GenBank/DDBJ databases">
        <authorList>
            <person name="Meier V. D."/>
        </authorList>
    </citation>
    <scope>NUCLEOTIDE SEQUENCE</scope>
    <source>
        <strain evidence="1">AVDCRST_MAG86</strain>
    </source>
</reference>